<keyword evidence="2 11" id="KW-0813">Transport</keyword>
<organism evidence="16 17">
    <name type="scientific">Alcanivorax xiamenensis</name>
    <dbReference type="NCBI Taxonomy" id="1177156"/>
    <lineage>
        <taxon>Bacteria</taxon>
        <taxon>Pseudomonadati</taxon>
        <taxon>Pseudomonadota</taxon>
        <taxon>Gammaproteobacteria</taxon>
        <taxon>Oceanospirillales</taxon>
        <taxon>Alcanivoracaceae</taxon>
        <taxon>Alcanivorax</taxon>
    </lineage>
</organism>
<feature type="chain" id="PRO_5047087390" evidence="14">
    <location>
        <begin position="27"/>
        <end position="917"/>
    </location>
</feature>
<dbReference type="InterPro" id="IPR011662">
    <property type="entry name" value="Secretin/TonB_short_N"/>
</dbReference>
<evidence type="ECO:0000313" key="16">
    <source>
        <dbReference type="EMBL" id="KAF0807173.1"/>
    </source>
</evidence>
<keyword evidence="6 14" id="KW-0732">Signal</keyword>
<keyword evidence="8 13" id="KW-0798">TonB box</keyword>
<evidence type="ECO:0000256" key="14">
    <source>
        <dbReference type="SAM" id="SignalP"/>
    </source>
</evidence>
<evidence type="ECO:0000256" key="13">
    <source>
        <dbReference type="RuleBase" id="RU003357"/>
    </source>
</evidence>
<dbReference type="EMBL" id="AQPF01000005">
    <property type="protein sequence ID" value="KAF0807173.1"/>
    <property type="molecule type" value="Genomic_DNA"/>
</dbReference>
<dbReference type="PROSITE" id="PS01156">
    <property type="entry name" value="TONB_DEPENDENT_REC_2"/>
    <property type="match status" value="1"/>
</dbReference>
<evidence type="ECO:0000256" key="5">
    <source>
        <dbReference type="ARBA" id="ARBA00022692"/>
    </source>
</evidence>
<comment type="subcellular location">
    <subcellularLocation>
        <location evidence="1 11">Cell outer membrane</location>
        <topology evidence="1 11">Multi-pass membrane protein</topology>
    </subcellularLocation>
</comment>
<keyword evidence="9 11" id="KW-0472">Membrane</keyword>
<keyword evidence="7" id="KW-0408">Iron</keyword>
<keyword evidence="5 11" id="KW-0812">Transmembrane</keyword>
<dbReference type="PANTHER" id="PTHR30442:SF0">
    <property type="entry name" value="FE(3+) DICITRATE TRANSPORT PROTEIN FECA"/>
    <property type="match status" value="1"/>
</dbReference>
<evidence type="ECO:0000256" key="8">
    <source>
        <dbReference type="ARBA" id="ARBA00023077"/>
    </source>
</evidence>
<evidence type="ECO:0000256" key="1">
    <source>
        <dbReference type="ARBA" id="ARBA00004571"/>
    </source>
</evidence>
<evidence type="ECO:0000256" key="11">
    <source>
        <dbReference type="PROSITE-ProRule" id="PRU01360"/>
    </source>
</evidence>
<dbReference type="Gene3D" id="2.170.130.10">
    <property type="entry name" value="TonB-dependent receptor, plug domain"/>
    <property type="match status" value="1"/>
</dbReference>
<evidence type="ECO:0000256" key="9">
    <source>
        <dbReference type="ARBA" id="ARBA00023136"/>
    </source>
</evidence>
<dbReference type="Proteomes" id="UP000771797">
    <property type="component" value="Unassembled WGS sequence"/>
</dbReference>
<dbReference type="Gene3D" id="3.55.50.30">
    <property type="match status" value="1"/>
</dbReference>
<dbReference type="Gene3D" id="2.40.170.20">
    <property type="entry name" value="TonB-dependent receptor, beta-barrel domain"/>
    <property type="match status" value="1"/>
</dbReference>
<dbReference type="RefSeq" id="WP_159660195.1">
    <property type="nucleotide sequence ID" value="NZ_AQPF01000005.1"/>
</dbReference>
<dbReference type="CDD" id="cd01347">
    <property type="entry name" value="ligand_gated_channel"/>
    <property type="match status" value="1"/>
</dbReference>
<evidence type="ECO:0000256" key="6">
    <source>
        <dbReference type="ARBA" id="ARBA00022729"/>
    </source>
</evidence>
<evidence type="ECO:0000256" key="3">
    <source>
        <dbReference type="ARBA" id="ARBA00022452"/>
    </source>
</evidence>
<comment type="caution">
    <text evidence="16">The sequence shown here is derived from an EMBL/GenBank/DDBJ whole genome shotgun (WGS) entry which is preliminary data.</text>
</comment>
<evidence type="ECO:0000313" key="17">
    <source>
        <dbReference type="Proteomes" id="UP000771797"/>
    </source>
</evidence>
<evidence type="ECO:0000256" key="7">
    <source>
        <dbReference type="ARBA" id="ARBA00023004"/>
    </source>
</evidence>
<evidence type="ECO:0000256" key="4">
    <source>
        <dbReference type="ARBA" id="ARBA00022496"/>
    </source>
</evidence>
<feature type="signal peptide" evidence="14">
    <location>
        <begin position="1"/>
        <end position="26"/>
    </location>
</feature>
<dbReference type="InterPro" id="IPR039426">
    <property type="entry name" value="TonB-dep_rcpt-like"/>
</dbReference>
<dbReference type="PANTHER" id="PTHR30442">
    <property type="entry name" value="IRON III DICITRATE TRANSPORT PROTEIN FECA"/>
    <property type="match status" value="1"/>
</dbReference>
<dbReference type="InterPro" id="IPR012910">
    <property type="entry name" value="Plug_dom"/>
</dbReference>
<evidence type="ECO:0000256" key="2">
    <source>
        <dbReference type="ARBA" id="ARBA00022448"/>
    </source>
</evidence>
<evidence type="ECO:0000256" key="10">
    <source>
        <dbReference type="ARBA" id="ARBA00023237"/>
    </source>
</evidence>
<keyword evidence="17" id="KW-1185">Reference proteome</keyword>
<keyword evidence="3 11" id="KW-1134">Transmembrane beta strand</keyword>
<dbReference type="SMART" id="SM00965">
    <property type="entry name" value="STN"/>
    <property type="match status" value="1"/>
</dbReference>
<dbReference type="Pfam" id="PF07715">
    <property type="entry name" value="Plug"/>
    <property type="match status" value="1"/>
</dbReference>
<keyword evidence="10 11" id="KW-0998">Cell outer membrane</keyword>
<dbReference type="Pfam" id="PF00593">
    <property type="entry name" value="TonB_dep_Rec_b-barrel"/>
    <property type="match status" value="1"/>
</dbReference>
<evidence type="ECO:0000256" key="12">
    <source>
        <dbReference type="PROSITE-ProRule" id="PRU10144"/>
    </source>
</evidence>
<dbReference type="InterPro" id="IPR000531">
    <property type="entry name" value="Beta-barrel_TonB"/>
</dbReference>
<keyword evidence="4" id="KW-0406">Ion transport</keyword>
<comment type="similarity">
    <text evidence="11 13">Belongs to the TonB-dependent receptor family.</text>
</comment>
<accession>A0ABQ6YB64</accession>
<keyword evidence="4" id="KW-0410">Iron transport</keyword>
<proteinExistence type="inferred from homology"/>
<protein>
    <submittedName>
        <fullName evidence="16">HasR protein</fullName>
    </submittedName>
</protein>
<dbReference type="SUPFAM" id="SSF56935">
    <property type="entry name" value="Porins"/>
    <property type="match status" value="1"/>
</dbReference>
<dbReference type="PROSITE" id="PS52016">
    <property type="entry name" value="TONB_DEPENDENT_REC_3"/>
    <property type="match status" value="1"/>
</dbReference>
<sequence length="917" mass="102434">MPQPFKSFLILLTTLFWLGQPMPATAQASGAVAFSLPAGNLGDVLDLYSRQAGVTVSYEDRLVQGINVSALAGNYRPAEALSILLRDSPLEAVPVGDGAWVIQSIPETTADAFTLQPIQVQGHSTAADQVYRTAGSVNVIEQKEIERFRGTSVGDIFQGTPGVLVGENRNSGGLDINIRGMQGQGRVPVVVDGARQETTVYRGYAGVSSRTYLDPDLISEIEVQKGPVMSADGTGATGGVVSMRTIGANDIIKPGKDWGIRLRGSVMGNSSSPPPSGTAAGLNGTGRTYRTDCAHPALCEGEHALPDSFGATSGMNRPSLMDMRSWAGSLAVAKRFERFDLIAAYAQRNQGNYYTGSHGPTPEVEFNYRPLPFYTEVTAIRDGVARFRGEERVVNSNNRSNTLLLKSNLYLSEDQTWELGYQRYDSEYGELMPSQLIWLDQIKQTDNSTVTAHTYTSRYNLNPIDKNWLNLDFNLWHTHTRTVNRSYSEDIYEGFSDTPRPERYDRWGGDLSNEMLLNRWGRHTFSYGFTAQREEIDTDIPASDGDTSISNAGFGRIGDRTELSAFLNWQWQPHPTVTLDAGIRYLRAETDDHKLVVPQGREENLYDDDGNVIDTVYVESVFCVDNNGDGACDPIRYRTRNSGSAPVVSVSWEPWMNGVQFYARYAEGLRMPSLFEATQGWSVQPALDVPLKPERAVNREIGLNILQRDLFLNDDRLALKLSRFRNVTHDYLTRTSQNVWEEGNQIFVMRNIDSVTLHGTELALEYDAGFAYTKLGGTKYDHIEVCHYGSYRRERCNDYGVANSYFNNMIPPKWHASATLGARLFKRRLDIGSRVTFMGQRTPTPPFNDDTSRGFNRPVPWHDYRLVDVYASWQYDESLTIDFNIDNLTDQYYLDALSLGLVPAPGRTARLSLTMKF</sequence>
<name>A0ABQ6YB64_9GAMM</name>
<feature type="short sequence motif" description="TonB C-terminal box" evidence="12">
    <location>
        <begin position="900"/>
        <end position="917"/>
    </location>
</feature>
<evidence type="ECO:0000259" key="15">
    <source>
        <dbReference type="SMART" id="SM00965"/>
    </source>
</evidence>
<gene>
    <name evidence="16" type="ORF">A6D6_01172</name>
</gene>
<dbReference type="InterPro" id="IPR010917">
    <property type="entry name" value="TonB_rcpt_CS"/>
</dbReference>
<feature type="domain" description="Secretin/TonB short N-terminal" evidence="15">
    <location>
        <begin position="54"/>
        <end position="105"/>
    </location>
</feature>
<dbReference type="InterPro" id="IPR037066">
    <property type="entry name" value="Plug_dom_sf"/>
</dbReference>
<reference evidence="16 17" key="1">
    <citation type="submission" date="2012-09" db="EMBL/GenBank/DDBJ databases">
        <title>Genome Sequence of alkane-degrading Bacterium Alcanivorax sp. 6-D-6.</title>
        <authorList>
            <person name="Lai Q."/>
            <person name="Shao Z."/>
        </authorList>
    </citation>
    <scope>NUCLEOTIDE SEQUENCE [LARGE SCALE GENOMIC DNA]</scope>
    <source>
        <strain evidence="16 17">6-D-6</strain>
    </source>
</reference>
<dbReference type="InterPro" id="IPR036942">
    <property type="entry name" value="Beta-barrel_TonB_sf"/>
</dbReference>